<gene>
    <name evidence="2" type="ORF">B9Q01_01105</name>
</gene>
<accession>A0A2R6ADM6</accession>
<dbReference type="NCBIfam" id="NF011481">
    <property type="entry name" value="PRK14890.1"/>
    <property type="match status" value="1"/>
</dbReference>
<evidence type="ECO:0000313" key="2">
    <source>
        <dbReference type="EMBL" id="PSN84484.1"/>
    </source>
</evidence>
<dbReference type="InterPro" id="IPR011668">
    <property type="entry name" value="HVO_2753-like_ZBP"/>
</dbReference>
<sequence>MSSIDEVALPICTSCRTPIILGEKGTKFLCPKCGVVVIWRCAKCRKTGTNYRCPNCGFEGP</sequence>
<reference evidence="2 3" key="1">
    <citation type="submission" date="2017-04" db="EMBL/GenBank/DDBJ databases">
        <title>Novel microbial lineages endemic to geothermal iron-oxide mats fill important gaps in the evolutionary history of Archaea.</title>
        <authorList>
            <person name="Jay Z.J."/>
            <person name="Beam J.P."/>
            <person name="Dlakic M."/>
            <person name="Rusch D.B."/>
            <person name="Kozubal M.A."/>
            <person name="Inskeep W.P."/>
        </authorList>
    </citation>
    <scope>NUCLEOTIDE SEQUENCE [LARGE SCALE GENOMIC DNA]</scope>
    <source>
        <strain evidence="2">OSP_D</strain>
    </source>
</reference>
<feature type="domain" description="Small zinc finger protein HVO-2753-like zinc-binding pocket" evidence="1">
    <location>
        <begin position="12"/>
        <end position="57"/>
    </location>
</feature>
<organism evidence="2 3">
    <name type="scientific">Candidatus Marsarchaeota G1 archaeon OSP_D</name>
    <dbReference type="NCBI Taxonomy" id="1978155"/>
    <lineage>
        <taxon>Archaea</taxon>
        <taxon>Candidatus Marsarchaeota</taxon>
        <taxon>Candidatus Marsarchaeota group 1</taxon>
    </lineage>
</organism>
<dbReference type="PANTHER" id="PTHR40733:SF1">
    <property type="entry name" value="SMALL ZINC FINGER PROTEIN HVO-2753-LIKE ZINC-BINDING POCKET DOMAIN-CONTAINING PROTEIN"/>
    <property type="match status" value="1"/>
</dbReference>
<comment type="caution">
    <text evidence="2">The sequence shown here is derived from an EMBL/GenBank/DDBJ whole genome shotgun (WGS) entry which is preliminary data.</text>
</comment>
<name>A0A2R6ADM6_9ARCH</name>
<proteinExistence type="predicted"/>
<dbReference type="InterPro" id="IPR044720">
    <property type="entry name" value="HVO_2753-like"/>
</dbReference>
<dbReference type="AlphaFoldDB" id="A0A2R6ADM6"/>
<dbReference type="PANTHER" id="PTHR40733">
    <property type="entry name" value="ZINC-RIBBON RNA-BINDING PROTEIN INVOLVED IN TRANSLATION-RELATED"/>
    <property type="match status" value="1"/>
</dbReference>
<evidence type="ECO:0000313" key="3">
    <source>
        <dbReference type="Proteomes" id="UP000240880"/>
    </source>
</evidence>
<dbReference type="Proteomes" id="UP000240880">
    <property type="component" value="Unassembled WGS sequence"/>
</dbReference>
<evidence type="ECO:0000259" key="1">
    <source>
        <dbReference type="Pfam" id="PF07754"/>
    </source>
</evidence>
<dbReference type="Pfam" id="PF07754">
    <property type="entry name" value="HVO_2753_ZBP"/>
    <property type="match status" value="1"/>
</dbReference>
<dbReference type="EMBL" id="NEXC01000003">
    <property type="protein sequence ID" value="PSN84484.1"/>
    <property type="molecule type" value="Genomic_DNA"/>
</dbReference>
<protein>
    <submittedName>
        <fullName evidence="2">RNA-binding protein</fullName>
    </submittedName>
</protein>